<dbReference type="Pfam" id="PF07963">
    <property type="entry name" value="N_methyl"/>
    <property type="match status" value="1"/>
</dbReference>
<dbReference type="Gene3D" id="3.30.700.10">
    <property type="entry name" value="Glycoprotein, Type 4 Pilin"/>
    <property type="match status" value="1"/>
</dbReference>
<comment type="caution">
    <text evidence="2">The sequence shown here is derived from an EMBL/GenBank/DDBJ whole genome shotgun (WGS) entry which is preliminary data.</text>
</comment>
<keyword evidence="3" id="KW-1185">Reference proteome</keyword>
<dbReference type="InterPro" id="IPR012902">
    <property type="entry name" value="N_methyl_site"/>
</dbReference>
<proteinExistence type="predicted"/>
<name>A0ABW7QDK9_9MICO</name>
<reference evidence="2 3" key="1">
    <citation type="submission" date="2024-09" db="EMBL/GenBank/DDBJ databases">
        <authorList>
            <person name="Pan X."/>
        </authorList>
    </citation>
    <scope>NUCLEOTIDE SEQUENCE [LARGE SCALE GENOMIC DNA]</scope>
    <source>
        <strain evidence="2 3">B2969</strain>
    </source>
</reference>
<keyword evidence="1" id="KW-0812">Transmembrane</keyword>
<evidence type="ECO:0000313" key="2">
    <source>
        <dbReference type="EMBL" id="MFH8252512.1"/>
    </source>
</evidence>
<keyword evidence="1" id="KW-1133">Transmembrane helix</keyword>
<evidence type="ECO:0000313" key="3">
    <source>
        <dbReference type="Proteomes" id="UP001610861"/>
    </source>
</evidence>
<feature type="transmembrane region" description="Helical" evidence="1">
    <location>
        <begin position="44"/>
        <end position="68"/>
    </location>
</feature>
<sequence length="158" mass="15648">MKPVDSVLSTVLKQGDTHMRATIQNHLEAAKARREENNEKGFSLIELIVVVVILGVLAAIAIPIFLGVQQQAKDNSLKSIAGSAAAAVAADLGKTTPLTTAGGGAAINANVYKPAGNATVTISAPATGTPTLDNFCVTAAGLGSTAGGATATAGPGCP</sequence>
<protein>
    <submittedName>
        <fullName evidence="2">Prepilin-type N-terminal cleavage/methylation domain-containing protein</fullName>
    </submittedName>
</protein>
<dbReference type="SUPFAM" id="SSF54523">
    <property type="entry name" value="Pili subunits"/>
    <property type="match status" value="1"/>
</dbReference>
<gene>
    <name evidence="2" type="ORF">ACH3VR_19245</name>
</gene>
<accession>A0ABW7QDK9</accession>
<keyword evidence="1" id="KW-0472">Membrane</keyword>
<dbReference type="EMBL" id="JBIQWL010000010">
    <property type="protein sequence ID" value="MFH8252512.1"/>
    <property type="molecule type" value="Genomic_DNA"/>
</dbReference>
<dbReference type="InterPro" id="IPR045584">
    <property type="entry name" value="Pilin-like"/>
</dbReference>
<dbReference type="NCBIfam" id="TIGR02532">
    <property type="entry name" value="IV_pilin_GFxxxE"/>
    <property type="match status" value="1"/>
</dbReference>
<dbReference type="RefSeq" id="WP_397557943.1">
    <property type="nucleotide sequence ID" value="NZ_JBIQWL010000010.1"/>
</dbReference>
<dbReference type="PROSITE" id="PS00409">
    <property type="entry name" value="PROKAR_NTER_METHYL"/>
    <property type="match status" value="1"/>
</dbReference>
<organism evidence="2 3">
    <name type="scientific">Microbacterium alkaliflavum</name>
    <dbReference type="NCBI Taxonomy" id="3248839"/>
    <lineage>
        <taxon>Bacteria</taxon>
        <taxon>Bacillati</taxon>
        <taxon>Actinomycetota</taxon>
        <taxon>Actinomycetes</taxon>
        <taxon>Micrococcales</taxon>
        <taxon>Microbacteriaceae</taxon>
        <taxon>Microbacterium</taxon>
    </lineage>
</organism>
<evidence type="ECO:0000256" key="1">
    <source>
        <dbReference type="SAM" id="Phobius"/>
    </source>
</evidence>
<dbReference type="Proteomes" id="UP001610861">
    <property type="component" value="Unassembled WGS sequence"/>
</dbReference>